<organism evidence="1 2">
    <name type="scientific">Lichenibacterium ramalinae</name>
    <dbReference type="NCBI Taxonomy" id="2316527"/>
    <lineage>
        <taxon>Bacteria</taxon>
        <taxon>Pseudomonadati</taxon>
        <taxon>Pseudomonadota</taxon>
        <taxon>Alphaproteobacteria</taxon>
        <taxon>Hyphomicrobiales</taxon>
        <taxon>Lichenihabitantaceae</taxon>
        <taxon>Lichenibacterium</taxon>
    </lineage>
</organism>
<evidence type="ECO:0000313" key="2">
    <source>
        <dbReference type="Proteomes" id="UP000289411"/>
    </source>
</evidence>
<keyword evidence="2" id="KW-1185">Reference proteome</keyword>
<reference evidence="1 2" key="2">
    <citation type="submission" date="2019-02" db="EMBL/GenBank/DDBJ databases">
        <title>'Lichenibacterium ramalinii' gen. nov. sp. nov., 'Lichenibacterium minor' gen. nov. sp. nov.</title>
        <authorList>
            <person name="Pankratov T."/>
        </authorList>
    </citation>
    <scope>NUCLEOTIDE SEQUENCE [LARGE SCALE GENOMIC DNA]</scope>
    <source>
        <strain evidence="1 2">RmlP001</strain>
    </source>
</reference>
<dbReference type="EMBL" id="QYBC01000037">
    <property type="protein sequence ID" value="RYB01509.1"/>
    <property type="molecule type" value="Genomic_DNA"/>
</dbReference>
<name>A0A4Q2R746_9HYPH</name>
<comment type="caution">
    <text evidence="1">The sequence shown here is derived from an EMBL/GenBank/DDBJ whole genome shotgun (WGS) entry which is preliminary data.</text>
</comment>
<gene>
    <name evidence="1" type="ORF">D3272_25815</name>
</gene>
<reference evidence="1 2" key="1">
    <citation type="submission" date="2018-09" db="EMBL/GenBank/DDBJ databases">
        <authorList>
            <person name="Grouzdev D.S."/>
            <person name="Krutkina M.S."/>
        </authorList>
    </citation>
    <scope>NUCLEOTIDE SEQUENCE [LARGE SCALE GENOMIC DNA]</scope>
    <source>
        <strain evidence="1 2">RmlP001</strain>
    </source>
</reference>
<proteinExistence type="predicted"/>
<accession>A0A4Q2R746</accession>
<evidence type="ECO:0000313" key="1">
    <source>
        <dbReference type="EMBL" id="RYB01509.1"/>
    </source>
</evidence>
<protein>
    <submittedName>
        <fullName evidence="1">Uncharacterized protein</fullName>
    </submittedName>
</protein>
<sequence length="272" mass="30483">MVEVDPAEAPAVLKRHNLLVAGRRGDITPTEAEAEVLASGLEPFASEWQHERDMTAHSTWWLPVAVLFYAWQDLPATRREYERFVVWGRALWRDTKQAGMRLSLDEAESKVREDLVAGLLRGFGTDADRQLVPIAREEWRELRFAHDASLAASRADGTLVYSGVFVLRHEVVPLWMQEFATAGAAVQSVARERVDQPPPKRAGGRPATHDWACAAGFAAAFILDNDYPAVEGDLTSVVTSWFAEERGKAPDPRDVQRFVAEIYKHRRPTPAE</sequence>
<dbReference type="RefSeq" id="WP_129222121.1">
    <property type="nucleotide sequence ID" value="NZ_QYBC01000037.1"/>
</dbReference>
<dbReference type="AlphaFoldDB" id="A0A4Q2R746"/>
<dbReference type="Proteomes" id="UP000289411">
    <property type="component" value="Unassembled WGS sequence"/>
</dbReference>